<evidence type="ECO:0000256" key="4">
    <source>
        <dbReference type="ARBA" id="ARBA00022695"/>
    </source>
</evidence>
<dbReference type="GO" id="GO:0008270">
    <property type="term" value="F:zinc ion binding"/>
    <property type="evidence" value="ECO:0007669"/>
    <property type="project" value="UniProtKB-UniRule"/>
</dbReference>
<dbReference type="Pfam" id="PF01807">
    <property type="entry name" value="Zn_ribbon_DnaG"/>
    <property type="match status" value="1"/>
</dbReference>
<dbReference type="EC" id="2.7.7.101" evidence="12"/>
<dbReference type="Gene3D" id="3.90.980.10">
    <property type="entry name" value="DNA primase, catalytic core, N-terminal domain"/>
    <property type="match status" value="1"/>
</dbReference>
<dbReference type="SMART" id="SM00400">
    <property type="entry name" value="ZnF_CHCC"/>
    <property type="match status" value="1"/>
</dbReference>
<dbReference type="EMBL" id="MHNL01000007">
    <property type="protein sequence ID" value="OGZ45265.1"/>
    <property type="molecule type" value="Genomic_DNA"/>
</dbReference>
<name>A0A1G2G4S9_9BACT</name>
<dbReference type="InterPro" id="IPR019475">
    <property type="entry name" value="DNA_primase_DnaB-bd"/>
</dbReference>
<dbReference type="Gene3D" id="3.90.580.10">
    <property type="entry name" value="Zinc finger, CHC2-type domain"/>
    <property type="match status" value="1"/>
</dbReference>
<evidence type="ECO:0000256" key="10">
    <source>
        <dbReference type="ARBA" id="ARBA00023125"/>
    </source>
</evidence>
<keyword evidence="10 12" id="KW-0238">DNA-binding</keyword>
<dbReference type="GO" id="GO:0005737">
    <property type="term" value="C:cytoplasm"/>
    <property type="evidence" value="ECO:0007669"/>
    <property type="project" value="TreeGrafter"/>
</dbReference>
<dbReference type="Gene3D" id="1.20.50.20">
    <property type="entry name" value="DnaG, RNA polymerase domain, helical bundle"/>
    <property type="match status" value="1"/>
</dbReference>
<gene>
    <name evidence="12" type="primary">dnaG</name>
    <name evidence="16" type="ORF">A2756_01440</name>
</gene>
<keyword evidence="3 12" id="KW-0808">Transferase</keyword>
<dbReference type="Proteomes" id="UP000177785">
    <property type="component" value="Unassembled WGS sequence"/>
</dbReference>
<dbReference type="CDD" id="cd03364">
    <property type="entry name" value="TOPRIM_DnaG_primases"/>
    <property type="match status" value="1"/>
</dbReference>
<dbReference type="HAMAP" id="MF_00974">
    <property type="entry name" value="DNA_primase_DnaG"/>
    <property type="match status" value="1"/>
</dbReference>
<dbReference type="Pfam" id="PF10410">
    <property type="entry name" value="DnaB_bind"/>
    <property type="match status" value="1"/>
</dbReference>
<sequence>MPSPVEQIKARLSVADVVGSYLKLVRAGANFKAVCPFHNEKTPSFYVSPARDVWHCFGCGKGGDQFRFVMDIEGVDFKEALDILAKRASVELVYEDPRERDERLRLFAILEETAKFYELNLSRSATVRDYLVKRGVSEESVKSFRLGFSLPEATGWRTLLEHLQKKGFIPPEIEKVGLLIKNPKAQSAAHLYYDRFRNRIIFPIADFNGRIIGFGGRIFGNATDTVAKYINSPQTVLYDKSRVLYAFDKAKLEVRKSNTAILVEGYMDALMVHQAGTTNAVAVSGTALTPYQLQGLKRLCDKLLMSFDMDEAGESATRRSIDMALEAGFDVKVIAVKEKDPADVIKENPAVWLEAVEQSKDVISFFLERSLEKFDARTIEGKRSIARSVLPLVAKIPQEIDKAHWVAKIAQALGIKDEAVWQDLKKIKSPHVFAAARQDLGVNAPPQKSRLQVLEERLLGLLFARPLEVAEKLNADMFSLPAHKKLYTDLAASERSEEGYRTSFANMPPEYQTLANRFIFEAEVTGFAGIDEEVGACVQEIEREQLKGRLEGLSDRIRKAELSGNTAELGTLVAEFSDASRRLASS</sequence>
<proteinExistence type="inferred from homology"/>
<dbReference type="GO" id="GO:1990077">
    <property type="term" value="C:primosome complex"/>
    <property type="evidence" value="ECO:0007669"/>
    <property type="project" value="UniProtKB-KW"/>
</dbReference>
<dbReference type="PIRSF" id="PIRSF002811">
    <property type="entry name" value="DnaG"/>
    <property type="match status" value="1"/>
</dbReference>
<dbReference type="InterPro" id="IPR013264">
    <property type="entry name" value="DNAG_N"/>
</dbReference>
<dbReference type="NCBIfam" id="TIGR01391">
    <property type="entry name" value="dnaG"/>
    <property type="match status" value="1"/>
</dbReference>
<dbReference type="GO" id="GO:0003899">
    <property type="term" value="F:DNA-directed RNA polymerase activity"/>
    <property type="evidence" value="ECO:0007669"/>
    <property type="project" value="UniProtKB-UniRule"/>
</dbReference>
<feature type="zinc finger region" description="CHC2-type" evidence="12 14">
    <location>
        <begin position="35"/>
        <end position="59"/>
    </location>
</feature>
<dbReference type="Pfam" id="PF13155">
    <property type="entry name" value="Toprim_2"/>
    <property type="match status" value="1"/>
</dbReference>
<comment type="subunit">
    <text evidence="12">Monomer. Interacts with DnaB.</text>
</comment>
<comment type="function">
    <text evidence="12 13">RNA polymerase that catalyzes the synthesis of short RNA molecules used as primers for DNA polymerase during DNA replication.</text>
</comment>
<evidence type="ECO:0000259" key="15">
    <source>
        <dbReference type="PROSITE" id="PS50880"/>
    </source>
</evidence>
<dbReference type="InterPro" id="IPR030846">
    <property type="entry name" value="DnaG_bac"/>
</dbReference>
<organism evidence="16 17">
    <name type="scientific">Candidatus Ryanbacteria bacterium RIFCSPHIGHO2_01_FULL_48_27</name>
    <dbReference type="NCBI Taxonomy" id="1802115"/>
    <lineage>
        <taxon>Bacteria</taxon>
        <taxon>Candidatus Ryaniibacteriota</taxon>
    </lineage>
</organism>
<comment type="cofactor">
    <cofactor evidence="12 13 14">
        <name>Zn(2+)</name>
        <dbReference type="ChEBI" id="CHEBI:29105"/>
    </cofactor>
    <text evidence="12 13 14">Binds 1 zinc ion per monomer.</text>
</comment>
<dbReference type="PROSITE" id="PS50880">
    <property type="entry name" value="TOPRIM"/>
    <property type="match status" value="1"/>
</dbReference>
<comment type="caution">
    <text evidence="16">The sequence shown here is derived from an EMBL/GenBank/DDBJ whole genome shotgun (WGS) entry which is preliminary data.</text>
</comment>
<evidence type="ECO:0000256" key="9">
    <source>
        <dbReference type="ARBA" id="ARBA00022842"/>
    </source>
</evidence>
<evidence type="ECO:0000313" key="16">
    <source>
        <dbReference type="EMBL" id="OGZ45265.1"/>
    </source>
</evidence>
<keyword evidence="5 12" id="KW-0235">DNA replication</keyword>
<evidence type="ECO:0000256" key="8">
    <source>
        <dbReference type="ARBA" id="ARBA00022833"/>
    </source>
</evidence>
<evidence type="ECO:0000256" key="3">
    <source>
        <dbReference type="ARBA" id="ARBA00022679"/>
    </source>
</evidence>
<accession>A0A1G2G4S9</accession>
<keyword evidence="9" id="KW-0460">Magnesium</keyword>
<keyword evidence="6 12" id="KW-0479">Metal-binding</keyword>
<evidence type="ECO:0000256" key="11">
    <source>
        <dbReference type="ARBA" id="ARBA00023163"/>
    </source>
</evidence>
<comment type="catalytic activity">
    <reaction evidence="12">
        <text>ssDNA + n NTP = ssDNA/pppN(pN)n-1 hybrid + (n-1) diphosphate.</text>
        <dbReference type="EC" id="2.7.7.101"/>
    </reaction>
</comment>
<dbReference type="InterPro" id="IPR006171">
    <property type="entry name" value="TOPRIM_dom"/>
</dbReference>
<evidence type="ECO:0000256" key="5">
    <source>
        <dbReference type="ARBA" id="ARBA00022705"/>
    </source>
</evidence>
<reference evidence="16 17" key="1">
    <citation type="journal article" date="2016" name="Nat. Commun.">
        <title>Thousands of microbial genomes shed light on interconnected biogeochemical processes in an aquifer system.</title>
        <authorList>
            <person name="Anantharaman K."/>
            <person name="Brown C.T."/>
            <person name="Hug L.A."/>
            <person name="Sharon I."/>
            <person name="Castelle C.J."/>
            <person name="Probst A.J."/>
            <person name="Thomas B.C."/>
            <person name="Singh A."/>
            <person name="Wilkins M.J."/>
            <person name="Karaoz U."/>
            <person name="Brodie E.L."/>
            <person name="Williams K.H."/>
            <person name="Hubbard S.S."/>
            <person name="Banfield J.F."/>
        </authorList>
    </citation>
    <scope>NUCLEOTIDE SEQUENCE [LARGE SCALE GENOMIC DNA]</scope>
</reference>
<keyword evidence="4 12" id="KW-0548">Nucleotidyltransferase</keyword>
<dbReference type="InterPro" id="IPR037068">
    <property type="entry name" value="DNA_primase_core_N_sf"/>
</dbReference>
<evidence type="ECO:0000256" key="14">
    <source>
        <dbReference type="PIRSR" id="PIRSR002811-1"/>
    </source>
</evidence>
<keyword evidence="2 12" id="KW-0639">Primosome</keyword>
<comment type="domain">
    <text evidence="12">Contains an N-terminal zinc-binding domain, a central core domain that contains the primase activity, and a C-terminal DnaB-binding domain.</text>
</comment>
<dbReference type="PANTHER" id="PTHR30313">
    <property type="entry name" value="DNA PRIMASE"/>
    <property type="match status" value="1"/>
</dbReference>
<dbReference type="Pfam" id="PF08275">
    <property type="entry name" value="DNAG_N"/>
    <property type="match status" value="1"/>
</dbReference>
<keyword evidence="1 12" id="KW-0240">DNA-directed RNA polymerase</keyword>
<dbReference type="InterPro" id="IPR002694">
    <property type="entry name" value="Znf_CHC2"/>
</dbReference>
<dbReference type="AlphaFoldDB" id="A0A1G2G4S9"/>
<dbReference type="PANTHER" id="PTHR30313:SF2">
    <property type="entry name" value="DNA PRIMASE"/>
    <property type="match status" value="1"/>
</dbReference>
<evidence type="ECO:0000256" key="12">
    <source>
        <dbReference type="HAMAP-Rule" id="MF_00974"/>
    </source>
</evidence>
<dbReference type="SUPFAM" id="SSF56731">
    <property type="entry name" value="DNA primase core"/>
    <property type="match status" value="1"/>
</dbReference>
<dbReference type="FunFam" id="3.90.580.10:FF:000001">
    <property type="entry name" value="DNA primase"/>
    <property type="match status" value="1"/>
</dbReference>
<dbReference type="InterPro" id="IPR050219">
    <property type="entry name" value="DnaG_primase"/>
</dbReference>
<dbReference type="InterPro" id="IPR006295">
    <property type="entry name" value="DNA_primase_DnaG"/>
</dbReference>
<dbReference type="GO" id="GO:0006269">
    <property type="term" value="P:DNA replication, synthesis of primer"/>
    <property type="evidence" value="ECO:0007669"/>
    <property type="project" value="UniProtKB-UniRule"/>
</dbReference>
<dbReference type="GO" id="GO:0003677">
    <property type="term" value="F:DNA binding"/>
    <property type="evidence" value="ECO:0007669"/>
    <property type="project" value="UniProtKB-KW"/>
</dbReference>
<keyword evidence="7 12" id="KW-0863">Zinc-finger</keyword>
<dbReference type="GO" id="GO:0000428">
    <property type="term" value="C:DNA-directed RNA polymerase complex"/>
    <property type="evidence" value="ECO:0007669"/>
    <property type="project" value="UniProtKB-KW"/>
</dbReference>
<dbReference type="Gene3D" id="3.40.1360.10">
    <property type="match status" value="1"/>
</dbReference>
<keyword evidence="8 12" id="KW-0862">Zinc</keyword>
<evidence type="ECO:0000256" key="2">
    <source>
        <dbReference type="ARBA" id="ARBA00022515"/>
    </source>
</evidence>
<dbReference type="STRING" id="1802115.A2756_01440"/>
<keyword evidence="11 12" id="KW-0804">Transcription</keyword>
<dbReference type="InterPro" id="IPR036977">
    <property type="entry name" value="DNA_primase_Znf_CHC2"/>
</dbReference>
<dbReference type="SUPFAM" id="SSF57783">
    <property type="entry name" value="Zinc beta-ribbon"/>
    <property type="match status" value="1"/>
</dbReference>
<evidence type="ECO:0000256" key="1">
    <source>
        <dbReference type="ARBA" id="ARBA00022478"/>
    </source>
</evidence>
<evidence type="ECO:0000256" key="7">
    <source>
        <dbReference type="ARBA" id="ARBA00022771"/>
    </source>
</evidence>
<evidence type="ECO:0000256" key="6">
    <source>
        <dbReference type="ARBA" id="ARBA00022723"/>
    </source>
</evidence>
<comment type="similarity">
    <text evidence="12 13">Belongs to the DnaG primase family.</text>
</comment>
<evidence type="ECO:0000256" key="13">
    <source>
        <dbReference type="PIRNR" id="PIRNR002811"/>
    </source>
</evidence>
<dbReference type="SMART" id="SM00493">
    <property type="entry name" value="TOPRIM"/>
    <property type="match status" value="1"/>
</dbReference>
<protein>
    <recommendedName>
        <fullName evidence="12 13">DNA primase</fullName>
        <ecNumber evidence="12">2.7.7.101</ecNumber>
    </recommendedName>
</protein>
<evidence type="ECO:0000313" key="17">
    <source>
        <dbReference type="Proteomes" id="UP000177785"/>
    </source>
</evidence>
<dbReference type="InterPro" id="IPR034151">
    <property type="entry name" value="TOPRIM_DnaG_bac"/>
</dbReference>
<feature type="domain" description="Toprim" evidence="15">
    <location>
        <begin position="258"/>
        <end position="339"/>
    </location>
</feature>